<feature type="compositionally biased region" description="Acidic residues" evidence="2">
    <location>
        <begin position="1219"/>
        <end position="1228"/>
    </location>
</feature>
<name>A0A2R5GXK7_9STRA</name>
<feature type="domain" description="Tyrosine-protein kinase ephrin type A/B receptor-like" evidence="4">
    <location>
        <begin position="650"/>
        <end position="692"/>
    </location>
</feature>
<protein>
    <submittedName>
        <fullName evidence="5">Signal peptide, CUB and EGF-like domain-containing protein 1</fullName>
    </submittedName>
</protein>
<dbReference type="Proteomes" id="UP000241890">
    <property type="component" value="Unassembled WGS sequence"/>
</dbReference>
<dbReference type="PANTHER" id="PTHR44103:SF1">
    <property type="entry name" value="PROPROTEIN CONVERTASE P"/>
    <property type="match status" value="1"/>
</dbReference>
<dbReference type="PANTHER" id="PTHR44103">
    <property type="entry name" value="PROPROTEIN CONVERTASE P"/>
    <property type="match status" value="1"/>
</dbReference>
<evidence type="ECO:0000256" key="3">
    <source>
        <dbReference type="SAM" id="Phobius"/>
    </source>
</evidence>
<dbReference type="SMART" id="SM01411">
    <property type="entry name" value="Ephrin_rec_like"/>
    <property type="match status" value="3"/>
</dbReference>
<feature type="transmembrane region" description="Helical" evidence="3">
    <location>
        <begin position="1128"/>
        <end position="1147"/>
    </location>
</feature>
<dbReference type="InterPro" id="IPR009030">
    <property type="entry name" value="Growth_fac_rcpt_cys_sf"/>
</dbReference>
<feature type="domain" description="Tyrosine-protein kinase ephrin type A/B receptor-like" evidence="4">
    <location>
        <begin position="592"/>
        <end position="632"/>
    </location>
</feature>
<feature type="transmembrane region" description="Helical" evidence="3">
    <location>
        <begin position="1159"/>
        <end position="1183"/>
    </location>
</feature>
<keyword evidence="3" id="KW-0472">Membrane</keyword>
<dbReference type="OrthoDB" id="3915838at2759"/>
<dbReference type="SUPFAM" id="SSF57184">
    <property type="entry name" value="Growth factor receptor domain"/>
    <property type="match status" value="1"/>
</dbReference>
<dbReference type="InterPro" id="IPR013517">
    <property type="entry name" value="FG-GAP"/>
</dbReference>
<feature type="transmembrane region" description="Helical" evidence="3">
    <location>
        <begin position="985"/>
        <end position="1003"/>
    </location>
</feature>
<feature type="transmembrane region" description="Helical" evidence="3">
    <location>
        <begin position="940"/>
        <end position="964"/>
    </location>
</feature>
<evidence type="ECO:0000256" key="2">
    <source>
        <dbReference type="SAM" id="MobiDB-lite"/>
    </source>
</evidence>
<dbReference type="SUPFAM" id="SSF69318">
    <property type="entry name" value="Integrin alpha N-terminal domain"/>
    <property type="match status" value="1"/>
</dbReference>
<keyword evidence="3" id="KW-0812">Transmembrane</keyword>
<evidence type="ECO:0000313" key="6">
    <source>
        <dbReference type="Proteomes" id="UP000241890"/>
    </source>
</evidence>
<dbReference type="Pfam" id="PF07699">
    <property type="entry name" value="Ephrin_rec_like"/>
    <property type="match status" value="2"/>
</dbReference>
<dbReference type="InParanoid" id="A0A2R5GXK7"/>
<accession>A0A2R5GXK7</accession>
<organism evidence="5 6">
    <name type="scientific">Hondaea fermentalgiana</name>
    <dbReference type="NCBI Taxonomy" id="2315210"/>
    <lineage>
        <taxon>Eukaryota</taxon>
        <taxon>Sar</taxon>
        <taxon>Stramenopiles</taxon>
        <taxon>Bigyra</taxon>
        <taxon>Labyrinthulomycetes</taxon>
        <taxon>Thraustochytrida</taxon>
        <taxon>Thraustochytriidae</taxon>
        <taxon>Hondaea</taxon>
    </lineage>
</organism>
<feature type="transmembrane region" description="Helical" evidence="3">
    <location>
        <begin position="896"/>
        <end position="920"/>
    </location>
</feature>
<reference evidence="5 6" key="1">
    <citation type="submission" date="2017-12" db="EMBL/GenBank/DDBJ databases">
        <title>Sequencing, de novo assembly and annotation of complete genome of a new Thraustochytrid species, strain FCC1311.</title>
        <authorList>
            <person name="Sedici K."/>
            <person name="Godart F."/>
            <person name="Aiese Cigliano R."/>
            <person name="Sanseverino W."/>
            <person name="Barakat M."/>
            <person name="Ortet P."/>
            <person name="Marechal E."/>
            <person name="Cagnac O."/>
            <person name="Amato A."/>
        </authorList>
    </citation>
    <scope>NUCLEOTIDE SEQUENCE [LARGE SCALE GENOMIC DNA]</scope>
</reference>
<sequence length="1298" mass="141320">MFRLPGVVAGASSEFRGVGSAVADVLGPILRAQLVDFTGDGLSDLIFIRAAGELQFWPNNGTSKRQEWKKGFAVTTPRDGLLIDVATSDIDRDGLIDVLVLDENGVRFLKNVGNLSWPMFVAPENPERIINMVGLPSCSNAVLSGCPNSFLVADLFNKGFDEIFLRGERKIWYLARSGPKLASFSFVNDESVVNFLQPWGLERCSDSQSLNFIDYDKDADTDLLCVKQLNETHGTITYIRNEGYQRFVEITDTSHHLFAAPSQIFELGSDFSIQSPLQKSSASFIDLDNDDDLDMLLIGKDAGSSRDFNIRAYENLNGKFVQISQDEDPFRKLSSECDFITNLKSISSDRIYARCSDFSVVVLARNQTSVGRFGEFSVGKVIQMVEDSEIIVDFGDFDNDEDMDIVLTATKSGVSESSVHLYENIGNEMYSEVSLSLPVEIPQAEQVSIADLDGDGDLDIVTWSSSNGTFIPVVNTATDCASQCSGGRGQCASIENAGASDIYLLAQHGHEFADKASAAGTCVCSSQFQGVACEQCAPGRYGQNCASTCPARSTTSLQPGSFVFPLHPSVEECQCLSSFEMSSSHECTCPAGTSYNRSKIVCEPCPTGYFKPLLGFETCTACPEGMTTFSTGQTACEPEYCELGYERDPNTQDCVPCPRGFFRESLTAAACFPCPADRDSTASTGAISSEDCVAGIGFVVSENETFALSCDDFDKLRAGADCSKAGLAIEILPIKQHYWRIANTSLDVRACPEPAFCEPVASAKSSVKSTTRDPYCSPHHTGTLCASCDDGFALDGGAQCQACDSARTSQDMVKAVLWVLIVFLMTLAPAIFIIFMSCSKKRTVARSTGKRRCSPFAVVDCFASCDRAYGTSDSLWQRCLEASRWKWLIFLKFAQIVFEVGTIVGMISYGGTTSTVILNVNVGMLLHVFTMGCVAQVDHYAVVIAVTVWPMLCALALFATVLMCKFMGWSRDSARDLAVRVFTEVIVLMYPGISATILSVFVYDSISYYERDANGNPDPWPFRVLQRDPTIDFDSDISRAMRVYAGVMIGVYPVGVVLLLAAGIYMQRKSGQKNSEARGWRAMLMTAARCVQHKYRSGLGWYACLELIRRLMLTSGFLLTLLASFRVASNYLIASCVFFLCILLYFKPYARPDDECFEIISQVLLVALALGVNSLTGVSLITPSKTSPVVVWICSLELVAFVVATFVGSTLSGVRNQDDIDGNASDEEDAKKESRAVDNNPGATKTSSIELVLTGSSDNLPTIVPPNSPEARGAFVWEDQASEVVESSPGTAFSLSRT</sequence>
<dbReference type="Gene3D" id="2.130.10.130">
    <property type="entry name" value="Integrin alpha, N-terminal"/>
    <property type="match status" value="1"/>
</dbReference>
<gene>
    <name evidence="5" type="ORF">FCC1311_112822</name>
</gene>
<dbReference type="InterPro" id="IPR011641">
    <property type="entry name" value="Tyr-kin_ephrin_A/B_rcpt-like"/>
</dbReference>
<dbReference type="Pfam" id="PF13517">
    <property type="entry name" value="FG-GAP_3"/>
    <property type="match status" value="2"/>
</dbReference>
<feature type="transmembrane region" description="Helical" evidence="3">
    <location>
        <begin position="815"/>
        <end position="836"/>
    </location>
</feature>
<keyword evidence="6" id="KW-1185">Reference proteome</keyword>
<comment type="caution">
    <text evidence="5">The sequence shown here is derived from an EMBL/GenBank/DDBJ whole genome shotgun (WGS) entry which is preliminary data.</text>
</comment>
<feature type="region of interest" description="Disordered" evidence="2">
    <location>
        <begin position="1217"/>
        <end position="1244"/>
    </location>
</feature>
<keyword evidence="1" id="KW-0732">Signal</keyword>
<proteinExistence type="predicted"/>
<dbReference type="InterPro" id="IPR028994">
    <property type="entry name" value="Integrin_alpha_N"/>
</dbReference>
<dbReference type="EMBL" id="BEYU01000271">
    <property type="protein sequence ID" value="GBG35059.1"/>
    <property type="molecule type" value="Genomic_DNA"/>
</dbReference>
<evidence type="ECO:0000256" key="1">
    <source>
        <dbReference type="ARBA" id="ARBA00022729"/>
    </source>
</evidence>
<evidence type="ECO:0000313" key="5">
    <source>
        <dbReference type="EMBL" id="GBG35059.1"/>
    </source>
</evidence>
<keyword evidence="3" id="KW-1133">Transmembrane helix</keyword>
<feature type="transmembrane region" description="Helical" evidence="3">
    <location>
        <begin position="1043"/>
        <end position="1065"/>
    </location>
</feature>
<evidence type="ECO:0000259" key="4">
    <source>
        <dbReference type="Pfam" id="PF07699"/>
    </source>
</evidence>
<dbReference type="Gene3D" id="2.10.50.10">
    <property type="entry name" value="Tumor Necrosis Factor Receptor, subunit A, domain 2"/>
    <property type="match status" value="2"/>
</dbReference>
<feature type="transmembrane region" description="Helical" evidence="3">
    <location>
        <begin position="1189"/>
        <end position="1207"/>
    </location>
</feature>